<organism evidence="2 3">
    <name type="scientific">Aquipseudomonas alcaligenes</name>
    <name type="common">Pseudomonas alcaligenes</name>
    <dbReference type="NCBI Taxonomy" id="43263"/>
    <lineage>
        <taxon>Bacteria</taxon>
        <taxon>Pseudomonadati</taxon>
        <taxon>Pseudomonadota</taxon>
        <taxon>Gammaproteobacteria</taxon>
        <taxon>Pseudomonadales</taxon>
        <taxon>Pseudomonadaceae</taxon>
        <taxon>Aquipseudomonas</taxon>
    </lineage>
</organism>
<evidence type="ECO:0000259" key="1">
    <source>
        <dbReference type="Pfam" id="PF08787"/>
    </source>
</evidence>
<accession>A0A1N6QI48</accession>
<name>A0A1N6QI48_AQUAC</name>
<dbReference type="Pfam" id="PF08787">
    <property type="entry name" value="Alginate_lyase2"/>
    <property type="match status" value="1"/>
</dbReference>
<dbReference type="InterPro" id="IPR013320">
    <property type="entry name" value="ConA-like_dom_sf"/>
</dbReference>
<dbReference type="Gene3D" id="2.60.120.200">
    <property type="match status" value="1"/>
</dbReference>
<gene>
    <name evidence="2" type="ORF">SAMN05878282_102475</name>
</gene>
<dbReference type="SUPFAM" id="SSF49899">
    <property type="entry name" value="Concanavalin A-like lectins/glucanases"/>
    <property type="match status" value="1"/>
</dbReference>
<dbReference type="GO" id="GO:0016829">
    <property type="term" value="F:lyase activity"/>
    <property type="evidence" value="ECO:0007669"/>
    <property type="project" value="UniProtKB-KW"/>
</dbReference>
<reference evidence="2 3" key="1">
    <citation type="submission" date="2017-01" db="EMBL/GenBank/DDBJ databases">
        <authorList>
            <person name="Mah S.A."/>
            <person name="Swanson W.J."/>
            <person name="Moy G.W."/>
            <person name="Vacquier V.D."/>
        </authorList>
    </citation>
    <scope>NUCLEOTIDE SEQUENCE [LARGE SCALE GENOMIC DNA]</scope>
    <source>
        <strain evidence="2 3">RU36E</strain>
    </source>
</reference>
<keyword evidence="2" id="KW-0456">Lyase</keyword>
<protein>
    <submittedName>
        <fullName evidence="2">Alginate lyase</fullName>
    </submittedName>
</protein>
<dbReference type="Proteomes" id="UP000185841">
    <property type="component" value="Unassembled WGS sequence"/>
</dbReference>
<feature type="domain" description="Alginate lyase 2" evidence="1">
    <location>
        <begin position="2"/>
        <end position="218"/>
    </location>
</feature>
<sequence>MIDFGHWDLSIPEGDPVVVITSPRLVAGYSDQYFKPDGSSIRFWAPVSGTSTNLSDYPRTELREAYADGTPRNWKYTEGTATLSARMEVNQLPSVGAVIIGQIHAKDNPYPFLKLSYRMDRGVGYLDVTLRRKPSDASSPVVLTYKSMPLDTAFDYSFKVSPNGRLDVEVAGLQYSTTINTAWSKKAFYFKAGNYIPDNQGPATEGGRVTVHALQVGHQAK</sequence>
<dbReference type="InterPro" id="IPR014895">
    <property type="entry name" value="Alginate_lyase_2"/>
</dbReference>
<proteinExistence type="predicted"/>
<dbReference type="EMBL" id="FTMP01000002">
    <property type="protein sequence ID" value="SIQ16240.1"/>
    <property type="molecule type" value="Genomic_DNA"/>
</dbReference>
<evidence type="ECO:0000313" key="3">
    <source>
        <dbReference type="Proteomes" id="UP000185841"/>
    </source>
</evidence>
<dbReference type="RefSeq" id="WP_076425412.1">
    <property type="nucleotide sequence ID" value="NZ_FTMP01000002.1"/>
</dbReference>
<dbReference type="AlphaFoldDB" id="A0A1N6QI48"/>
<evidence type="ECO:0000313" key="2">
    <source>
        <dbReference type="EMBL" id="SIQ16240.1"/>
    </source>
</evidence>